<protein>
    <submittedName>
        <fullName evidence="1">Uncharacterized protein</fullName>
    </submittedName>
</protein>
<evidence type="ECO:0000313" key="1">
    <source>
        <dbReference type="EMBL" id="TEB33095.1"/>
    </source>
</evidence>
<dbReference type="EMBL" id="QPFP01000013">
    <property type="protein sequence ID" value="TEB33095.1"/>
    <property type="molecule type" value="Genomic_DNA"/>
</dbReference>
<organism evidence="1 2">
    <name type="scientific">Coprinellus micaceus</name>
    <name type="common">Glistening ink-cap mushroom</name>
    <name type="synonym">Coprinus micaceus</name>
    <dbReference type="NCBI Taxonomy" id="71717"/>
    <lineage>
        <taxon>Eukaryota</taxon>
        <taxon>Fungi</taxon>
        <taxon>Dikarya</taxon>
        <taxon>Basidiomycota</taxon>
        <taxon>Agaricomycotina</taxon>
        <taxon>Agaricomycetes</taxon>
        <taxon>Agaricomycetidae</taxon>
        <taxon>Agaricales</taxon>
        <taxon>Agaricineae</taxon>
        <taxon>Psathyrellaceae</taxon>
        <taxon>Coprinellus</taxon>
    </lineage>
</organism>
<evidence type="ECO:0000313" key="2">
    <source>
        <dbReference type="Proteomes" id="UP000298030"/>
    </source>
</evidence>
<dbReference type="OrthoDB" id="5362978at2759"/>
<gene>
    <name evidence="1" type="ORF">FA13DRAFT_185658</name>
</gene>
<dbReference type="STRING" id="71717.A0A4Y7TFY2"/>
<reference evidence="1 2" key="1">
    <citation type="journal article" date="2019" name="Nat. Ecol. Evol.">
        <title>Megaphylogeny resolves global patterns of mushroom evolution.</title>
        <authorList>
            <person name="Varga T."/>
            <person name="Krizsan K."/>
            <person name="Foldi C."/>
            <person name="Dima B."/>
            <person name="Sanchez-Garcia M."/>
            <person name="Sanchez-Ramirez S."/>
            <person name="Szollosi G.J."/>
            <person name="Szarkandi J.G."/>
            <person name="Papp V."/>
            <person name="Albert L."/>
            <person name="Andreopoulos W."/>
            <person name="Angelini C."/>
            <person name="Antonin V."/>
            <person name="Barry K.W."/>
            <person name="Bougher N.L."/>
            <person name="Buchanan P."/>
            <person name="Buyck B."/>
            <person name="Bense V."/>
            <person name="Catcheside P."/>
            <person name="Chovatia M."/>
            <person name="Cooper J."/>
            <person name="Damon W."/>
            <person name="Desjardin D."/>
            <person name="Finy P."/>
            <person name="Geml J."/>
            <person name="Haridas S."/>
            <person name="Hughes K."/>
            <person name="Justo A."/>
            <person name="Karasinski D."/>
            <person name="Kautmanova I."/>
            <person name="Kiss B."/>
            <person name="Kocsube S."/>
            <person name="Kotiranta H."/>
            <person name="LaButti K.M."/>
            <person name="Lechner B.E."/>
            <person name="Liimatainen K."/>
            <person name="Lipzen A."/>
            <person name="Lukacs Z."/>
            <person name="Mihaltcheva S."/>
            <person name="Morgado L.N."/>
            <person name="Niskanen T."/>
            <person name="Noordeloos M.E."/>
            <person name="Ohm R.A."/>
            <person name="Ortiz-Santana B."/>
            <person name="Ovrebo C."/>
            <person name="Racz N."/>
            <person name="Riley R."/>
            <person name="Savchenko A."/>
            <person name="Shiryaev A."/>
            <person name="Soop K."/>
            <person name="Spirin V."/>
            <person name="Szebenyi C."/>
            <person name="Tomsovsky M."/>
            <person name="Tulloss R.E."/>
            <person name="Uehling J."/>
            <person name="Grigoriev I.V."/>
            <person name="Vagvolgyi C."/>
            <person name="Papp T."/>
            <person name="Martin F.M."/>
            <person name="Miettinen O."/>
            <person name="Hibbett D.S."/>
            <person name="Nagy L.G."/>
        </authorList>
    </citation>
    <scope>NUCLEOTIDE SEQUENCE [LARGE SCALE GENOMIC DNA]</scope>
    <source>
        <strain evidence="1 2">FP101781</strain>
    </source>
</reference>
<dbReference type="AlphaFoldDB" id="A0A4Y7TFY2"/>
<keyword evidence="2" id="KW-1185">Reference proteome</keyword>
<accession>A0A4Y7TFY2</accession>
<dbReference type="Proteomes" id="UP000298030">
    <property type="component" value="Unassembled WGS sequence"/>
</dbReference>
<sequence>MSAPPIPARVLSAFRLLPPKAGVGLYTGPWNKLLSSVFPPDSPYTVTPREYLSVTATKEQSGLGDIDPEHQPHLSSMQFEVQFESLPILLVLVSASAIVDVDLARRLADEEVRRQVDSLIELCPLPTLRTITAFGHYMCTYTCDTAPESSDRHIQPPLAVVDSENRPADTAPRERWNSDFLTEDGQRAFLDTVSKIREECQKLEMESA</sequence>
<name>A0A4Y7TFY2_COPMI</name>
<comment type="caution">
    <text evidence="1">The sequence shown here is derived from an EMBL/GenBank/DDBJ whole genome shotgun (WGS) entry which is preliminary data.</text>
</comment>
<proteinExistence type="predicted"/>